<reference evidence="1 2" key="2">
    <citation type="journal article" date="2012" name="Stand. Genomic Sci.">
        <title>Complete genome sequence of the termite hindgut bacterium Spirochaeta coccoides type strain (SPN1(T)), reclassification in the genus Sphaerochaeta as Sphaerochaeta coccoides comb. nov. and emendations of the family Spirochaetaceae and the genus Sphaerochaeta.</title>
        <authorList>
            <person name="Abt B."/>
            <person name="Han C."/>
            <person name="Scheuner C."/>
            <person name="Lu M."/>
            <person name="Lapidus A."/>
            <person name="Nolan M."/>
            <person name="Lucas S."/>
            <person name="Hammon N."/>
            <person name="Deshpande S."/>
            <person name="Cheng J.F."/>
            <person name="Tapia R."/>
            <person name="Goodwin L.A."/>
            <person name="Pitluck S."/>
            <person name="Liolios K."/>
            <person name="Pagani I."/>
            <person name="Ivanova N."/>
            <person name="Mavromatis K."/>
            <person name="Mikhailova N."/>
            <person name="Huntemann M."/>
            <person name="Pati A."/>
            <person name="Chen A."/>
            <person name="Palaniappan K."/>
            <person name="Land M."/>
            <person name="Hauser L."/>
            <person name="Brambilla E.M."/>
            <person name="Rohde M."/>
            <person name="Spring S."/>
            <person name="Gronow S."/>
            <person name="Goker M."/>
            <person name="Woyke T."/>
            <person name="Bristow J."/>
            <person name="Eisen J.A."/>
            <person name="Markowitz V."/>
            <person name="Hugenholtz P."/>
            <person name="Kyrpides N.C."/>
            <person name="Klenk H.P."/>
            <person name="Detter J.C."/>
        </authorList>
    </citation>
    <scope>NUCLEOTIDE SEQUENCE [LARGE SCALE GENOMIC DNA]</scope>
    <source>
        <strain evidence="2">ATCC BAA-1237 / DSM 17374 / SPN1</strain>
    </source>
</reference>
<protein>
    <submittedName>
        <fullName evidence="1">Transposase mutator type</fullName>
    </submittedName>
</protein>
<dbReference type="EMBL" id="CP002659">
    <property type="protein sequence ID" value="AEC02373.1"/>
    <property type="molecule type" value="Genomic_DNA"/>
</dbReference>
<evidence type="ECO:0000313" key="2">
    <source>
        <dbReference type="Proteomes" id="UP000007939"/>
    </source>
</evidence>
<dbReference type="HOGENOM" id="CLU_216082_0_0_12"/>
<dbReference type="Proteomes" id="UP000007939">
    <property type="component" value="Chromosome"/>
</dbReference>
<reference evidence="2" key="1">
    <citation type="submission" date="2011-04" db="EMBL/GenBank/DDBJ databases">
        <title>The complete genome of Spirochaeta coccoides DSM 17374.</title>
        <authorList>
            <person name="Lucas S."/>
            <person name="Copeland A."/>
            <person name="Lapidus A."/>
            <person name="Bruce D."/>
            <person name="Goodwin L."/>
            <person name="Pitluck S."/>
            <person name="Peters L."/>
            <person name="Kyrpides N."/>
            <person name="Mavromatis K."/>
            <person name="Pagani I."/>
            <person name="Ivanova N."/>
            <person name="Ovchinnikova G."/>
            <person name="Lu M."/>
            <person name="Detter J.C."/>
            <person name="Tapia R."/>
            <person name="Han C."/>
            <person name="Land M."/>
            <person name="Hauser L."/>
            <person name="Markowitz V."/>
            <person name="Cheng J.-F."/>
            <person name="Hugenholtz P."/>
            <person name="Woyke T."/>
            <person name="Wu D."/>
            <person name="Spring S."/>
            <person name="Schroeder M."/>
            <person name="Brambilla E."/>
            <person name="Klenk H.-P."/>
            <person name="Eisen J.A."/>
        </authorList>
    </citation>
    <scope>NUCLEOTIDE SEQUENCE [LARGE SCALE GENOMIC DNA]</scope>
    <source>
        <strain evidence="2">ATCC BAA-1237 / DSM 17374 / SPN1</strain>
    </source>
</reference>
<proteinExistence type="predicted"/>
<dbReference type="AlphaFoldDB" id="F4GL33"/>
<organism evidence="1 2">
    <name type="scientific">Parasphaerochaeta coccoides (strain ATCC BAA-1237 / DSM 17374 / SPN1)</name>
    <name type="common">Sphaerochaeta coccoides</name>
    <dbReference type="NCBI Taxonomy" id="760011"/>
    <lineage>
        <taxon>Bacteria</taxon>
        <taxon>Pseudomonadati</taxon>
        <taxon>Spirochaetota</taxon>
        <taxon>Spirochaetia</taxon>
        <taxon>Spirochaetales</taxon>
        <taxon>Sphaerochaetaceae</taxon>
        <taxon>Parasphaerochaeta</taxon>
    </lineage>
</organism>
<dbReference type="KEGG" id="scc:Spico_1157"/>
<accession>F4GL33</accession>
<gene>
    <name evidence="1" type="ordered locus">Spico_1157</name>
</gene>
<sequence>MSEKIIQFNEDVVKQQVGTLVRESVEATLNKLLGAEQSWKIP</sequence>
<keyword evidence="2" id="KW-1185">Reference proteome</keyword>
<name>F4GL33_PARC1</name>
<evidence type="ECO:0000313" key="1">
    <source>
        <dbReference type="EMBL" id="AEC02373.1"/>
    </source>
</evidence>
<dbReference type="RefSeq" id="WP_013739768.1">
    <property type="nucleotide sequence ID" value="NC_015436.1"/>
</dbReference>
<dbReference type="STRING" id="760011.Spico_1157"/>